<dbReference type="PANTHER" id="PTHR36766:SF70">
    <property type="entry name" value="DISEASE RESISTANCE PROTEIN RGA4"/>
    <property type="match status" value="1"/>
</dbReference>
<evidence type="ECO:0000313" key="2">
    <source>
        <dbReference type="EMBL" id="KAK9287315.1"/>
    </source>
</evidence>
<dbReference type="PANTHER" id="PTHR36766">
    <property type="entry name" value="PLANT BROAD-SPECTRUM MILDEW RESISTANCE PROTEIN RPW8"/>
    <property type="match status" value="1"/>
</dbReference>
<dbReference type="Proteomes" id="UP001415857">
    <property type="component" value="Unassembled WGS sequence"/>
</dbReference>
<name>A0AAP0S5C2_LIQFO</name>
<dbReference type="GO" id="GO:0006952">
    <property type="term" value="P:defense response"/>
    <property type="evidence" value="ECO:0007669"/>
    <property type="project" value="UniProtKB-KW"/>
</dbReference>
<reference evidence="2 3" key="1">
    <citation type="journal article" date="2024" name="Plant J.">
        <title>Genome sequences and population genomics reveal climatic adaptation and genomic divergence between two closely related sweetgum species.</title>
        <authorList>
            <person name="Xu W.Q."/>
            <person name="Ren C.Q."/>
            <person name="Zhang X.Y."/>
            <person name="Comes H.P."/>
            <person name="Liu X.H."/>
            <person name="Li Y.G."/>
            <person name="Kettle C.J."/>
            <person name="Jalonen R."/>
            <person name="Gaisberger H."/>
            <person name="Ma Y.Z."/>
            <person name="Qiu Y.X."/>
        </authorList>
    </citation>
    <scope>NUCLEOTIDE SEQUENCE [LARGE SCALE GENOMIC DNA]</scope>
    <source>
        <strain evidence="2">Hangzhou</strain>
    </source>
</reference>
<keyword evidence="3" id="KW-1185">Reference proteome</keyword>
<evidence type="ECO:0000313" key="3">
    <source>
        <dbReference type="Proteomes" id="UP001415857"/>
    </source>
</evidence>
<dbReference type="AlphaFoldDB" id="A0AAP0S5C2"/>
<accession>A0AAP0S5C2</accession>
<evidence type="ECO:0000256" key="1">
    <source>
        <dbReference type="ARBA" id="ARBA00022821"/>
    </source>
</evidence>
<protein>
    <submittedName>
        <fullName evidence="2">Uncharacterized protein</fullName>
    </submittedName>
</protein>
<organism evidence="2 3">
    <name type="scientific">Liquidambar formosana</name>
    <name type="common">Formosan gum</name>
    <dbReference type="NCBI Taxonomy" id="63359"/>
    <lineage>
        <taxon>Eukaryota</taxon>
        <taxon>Viridiplantae</taxon>
        <taxon>Streptophyta</taxon>
        <taxon>Embryophyta</taxon>
        <taxon>Tracheophyta</taxon>
        <taxon>Spermatophyta</taxon>
        <taxon>Magnoliopsida</taxon>
        <taxon>eudicotyledons</taxon>
        <taxon>Gunneridae</taxon>
        <taxon>Pentapetalae</taxon>
        <taxon>Saxifragales</taxon>
        <taxon>Altingiaceae</taxon>
        <taxon>Liquidambar</taxon>
    </lineage>
</organism>
<sequence>MRNLVEWMEALEIPNCKVFPCLEKLSVEWCSQLKTAPSHFSALRELDIISVDSMAVANIYRNLTNITSIRIAYISNLTFLTEGLLKKNKNLTSLRIEHCPELMYIAPDVSGYCTSLRLLYIENCRKLSYLLDGLHTLVSLEELRINWCPNLECIPSILGLTSLRELAIWSCEKLSYLPSGLQSCTSLATLWICDCPNRISLPEDLLRELRSLSRLRRIFCKDDSPLTIPPNATLNLTQKESWDMNIEEKIEAAVRKTEGRTVLFKASEYAKASKRYQKQKWIGGII</sequence>
<dbReference type="SUPFAM" id="SSF52058">
    <property type="entry name" value="L domain-like"/>
    <property type="match status" value="1"/>
</dbReference>
<comment type="caution">
    <text evidence="2">The sequence shown here is derived from an EMBL/GenBank/DDBJ whole genome shotgun (WGS) entry which is preliminary data.</text>
</comment>
<dbReference type="Gene3D" id="3.80.10.10">
    <property type="entry name" value="Ribonuclease Inhibitor"/>
    <property type="match status" value="1"/>
</dbReference>
<proteinExistence type="predicted"/>
<gene>
    <name evidence="2" type="ORF">L1049_015729</name>
</gene>
<keyword evidence="1" id="KW-0611">Plant defense</keyword>
<dbReference type="InterPro" id="IPR032675">
    <property type="entry name" value="LRR_dom_sf"/>
</dbReference>
<dbReference type="EMBL" id="JBBPBK010000004">
    <property type="protein sequence ID" value="KAK9287315.1"/>
    <property type="molecule type" value="Genomic_DNA"/>
</dbReference>